<sequence>MSYCGAIQARAQHLSLQGGPPPKPPKVFRAAACWRGGRGGAQG</sequence>
<comment type="caution">
    <text evidence="1">The sequence shown here is derived from an EMBL/GenBank/DDBJ whole genome shotgun (WGS) entry which is preliminary data.</text>
</comment>
<evidence type="ECO:0000313" key="2">
    <source>
        <dbReference type="Proteomes" id="UP001157114"/>
    </source>
</evidence>
<dbReference type="Proteomes" id="UP001157114">
    <property type="component" value="Unassembled WGS sequence"/>
</dbReference>
<dbReference type="EMBL" id="BSSQ01000001">
    <property type="protein sequence ID" value="GLX65873.1"/>
    <property type="molecule type" value="Genomic_DNA"/>
</dbReference>
<gene>
    <name evidence="1" type="ORF">MU1_02170</name>
</gene>
<protein>
    <submittedName>
        <fullName evidence="1">Uncharacterized protein</fullName>
    </submittedName>
</protein>
<accession>A0ABQ6G6K8</accession>
<organism evidence="1 2">
    <name type="scientific">Paenibacillus glycanilyticus</name>
    <dbReference type="NCBI Taxonomy" id="126569"/>
    <lineage>
        <taxon>Bacteria</taxon>
        <taxon>Bacillati</taxon>
        <taxon>Bacillota</taxon>
        <taxon>Bacilli</taxon>
        <taxon>Bacillales</taxon>
        <taxon>Paenibacillaceae</taxon>
        <taxon>Paenibacillus</taxon>
    </lineage>
</organism>
<reference evidence="1 2" key="1">
    <citation type="submission" date="2023-03" db="EMBL/GenBank/DDBJ databases">
        <title>Draft genome sequence of the bacteria which degrade cell wall of Tricholomamatutake.</title>
        <authorList>
            <person name="Konishi Y."/>
            <person name="Fukuta Y."/>
            <person name="Shirasaka N."/>
        </authorList>
    </citation>
    <scope>NUCLEOTIDE SEQUENCE [LARGE SCALE GENOMIC DNA]</scope>
    <source>
        <strain evidence="2">mu1</strain>
    </source>
</reference>
<evidence type="ECO:0000313" key="1">
    <source>
        <dbReference type="EMBL" id="GLX65873.1"/>
    </source>
</evidence>
<name>A0ABQ6G6K8_9BACL</name>
<proteinExistence type="predicted"/>
<keyword evidence="2" id="KW-1185">Reference proteome</keyword>